<dbReference type="Gene3D" id="3.30.420.40">
    <property type="match status" value="2"/>
</dbReference>
<dbReference type="PANTHER" id="PTHR18964">
    <property type="entry name" value="ROK (REPRESSOR, ORF, KINASE) FAMILY"/>
    <property type="match status" value="1"/>
</dbReference>
<dbReference type="InterPro" id="IPR043129">
    <property type="entry name" value="ATPase_NBD"/>
</dbReference>
<name>A0A1L6RD54_9LACO</name>
<dbReference type="Pfam" id="PF00480">
    <property type="entry name" value="ROK"/>
    <property type="match status" value="1"/>
</dbReference>
<dbReference type="RefSeq" id="WP_075270229.1">
    <property type="nucleotide sequence ID" value="NZ_CP014332.1"/>
</dbReference>
<dbReference type="AlphaFoldDB" id="A0A1L6RD54"/>
<evidence type="ECO:0000256" key="3">
    <source>
        <dbReference type="ARBA" id="ARBA00022629"/>
    </source>
</evidence>
<comment type="similarity">
    <text evidence="2">Belongs to the ROK (NagC/XylR) family.</text>
</comment>
<sequence>MNEGTKKESFHQGNLRLVLQQVINNAPISRIEIARNLGMNKSSITTLYNEVDEMGYLKEIGSGEASKMGGRKPTLVTINDNFGYTVSVDLGYRHLHIMSNLLNGKSVSYERIEINNRDIYKTIDIIKKQIQTIGAEMDTEKGLLGIAFSIHGVVHDNRIVKSPFWDIKDVDLKQIFEDEYHVPVVLENEANLSAVYERDFNAAQSDDNILSISIHKGIGAGIILNRNLYHGLKGAAGEIGSSLMFTNIDEQNQYNFEKVENFCSEDAIIERIQKQKKISGLDREGLEKLLHEKDKDAQRVVDLFIAAISRVIYNASVSFSPEKIFINSKLMEDIPGIFTAIQTTTKSLDMVPELYMTKRSNCATLLGACSIITHHVLGLDEYNLVFASQENK</sequence>
<organism evidence="4 5">
    <name type="scientific">Weissella jogaejeotgali</name>
    <dbReference type="NCBI Taxonomy" id="1631871"/>
    <lineage>
        <taxon>Bacteria</taxon>
        <taxon>Bacillati</taxon>
        <taxon>Bacillota</taxon>
        <taxon>Bacilli</taxon>
        <taxon>Lactobacillales</taxon>
        <taxon>Lactobacillaceae</taxon>
        <taxon>Weissella</taxon>
    </lineage>
</organism>
<dbReference type="KEGG" id="wjo:FOL01_1630"/>
<comment type="function">
    <text evidence="1">Transcriptional repressor of xylose-utilizing enzymes.</text>
</comment>
<keyword evidence="3" id="KW-0859">Xylose metabolism</keyword>
<reference evidence="4 5" key="1">
    <citation type="submission" date="2016-02" db="EMBL/GenBank/DDBJ databases">
        <title>Complete Genome Sequence of Weissella jogaejeotgali FOL01.</title>
        <authorList>
            <person name="Lee J.-H."/>
            <person name="Ku H.-J."/>
        </authorList>
    </citation>
    <scope>NUCLEOTIDE SEQUENCE [LARGE SCALE GENOMIC DNA]</scope>
    <source>
        <strain evidence="4 5">FOL01</strain>
    </source>
</reference>
<dbReference type="Gene3D" id="1.10.10.10">
    <property type="entry name" value="Winged helix-like DNA-binding domain superfamily/Winged helix DNA-binding domain"/>
    <property type="match status" value="1"/>
</dbReference>
<keyword evidence="3" id="KW-0119">Carbohydrate metabolism</keyword>
<dbReference type="EMBL" id="CP014332">
    <property type="protein sequence ID" value="APS42489.1"/>
    <property type="molecule type" value="Genomic_DNA"/>
</dbReference>
<dbReference type="SUPFAM" id="SSF53067">
    <property type="entry name" value="Actin-like ATPase domain"/>
    <property type="match status" value="1"/>
</dbReference>
<dbReference type="InterPro" id="IPR036390">
    <property type="entry name" value="WH_DNA-bd_sf"/>
</dbReference>
<dbReference type="InterPro" id="IPR000600">
    <property type="entry name" value="ROK"/>
</dbReference>
<evidence type="ECO:0000256" key="1">
    <source>
        <dbReference type="ARBA" id="ARBA00002486"/>
    </source>
</evidence>
<dbReference type="SUPFAM" id="SSF46785">
    <property type="entry name" value="Winged helix' DNA-binding domain"/>
    <property type="match status" value="1"/>
</dbReference>
<keyword evidence="5" id="KW-1185">Reference proteome</keyword>
<gene>
    <name evidence="4" type="ORF">FOL01_1630</name>
</gene>
<dbReference type="Proteomes" id="UP000185473">
    <property type="component" value="Chromosome"/>
</dbReference>
<evidence type="ECO:0000256" key="2">
    <source>
        <dbReference type="ARBA" id="ARBA00006479"/>
    </source>
</evidence>
<evidence type="ECO:0000313" key="5">
    <source>
        <dbReference type="Proteomes" id="UP000185473"/>
    </source>
</evidence>
<accession>A0A1L6RD54</accession>
<dbReference type="PANTHER" id="PTHR18964:SF149">
    <property type="entry name" value="BIFUNCTIONAL UDP-N-ACETYLGLUCOSAMINE 2-EPIMERASE_N-ACETYLMANNOSAMINE KINASE"/>
    <property type="match status" value="1"/>
</dbReference>
<dbReference type="STRING" id="1631871.FOL01_1630"/>
<protein>
    <submittedName>
        <fullName evidence="4">Xylose-responsive transcription regulator, ROK family</fullName>
    </submittedName>
</protein>
<dbReference type="InterPro" id="IPR036388">
    <property type="entry name" value="WH-like_DNA-bd_sf"/>
</dbReference>
<proteinExistence type="inferred from homology"/>
<dbReference type="OrthoDB" id="9796533at2"/>
<dbReference type="GO" id="GO:0042732">
    <property type="term" value="P:D-xylose metabolic process"/>
    <property type="evidence" value="ECO:0007669"/>
    <property type="project" value="UniProtKB-KW"/>
</dbReference>
<evidence type="ECO:0000313" key="4">
    <source>
        <dbReference type="EMBL" id="APS42489.1"/>
    </source>
</evidence>